<comment type="caution">
    <text evidence="1">The sequence shown here is derived from an EMBL/GenBank/DDBJ whole genome shotgun (WGS) entry which is preliminary data.</text>
</comment>
<evidence type="ECO:0000313" key="2">
    <source>
        <dbReference type="Proteomes" id="UP000886998"/>
    </source>
</evidence>
<protein>
    <submittedName>
        <fullName evidence="1">Uncharacterized protein</fullName>
    </submittedName>
</protein>
<sequence>MHSCSILLKPQIRILHHHWPQKAFNHCSVRISGNRFRHSILILEEICRTISTLSSLRIFRWAPLPGRWVTEPSSSKRPTKLLIMKAVGADIELIFRRYLRCVITIDR</sequence>
<name>A0A8X6JZE7_9ARAC</name>
<evidence type="ECO:0000313" key="1">
    <source>
        <dbReference type="EMBL" id="GFS48277.1"/>
    </source>
</evidence>
<gene>
    <name evidence="1" type="ORF">TNIN_259111</name>
</gene>
<proteinExistence type="predicted"/>
<dbReference type="AlphaFoldDB" id="A0A8X6JZE7"/>
<reference evidence="1" key="1">
    <citation type="submission" date="2020-08" db="EMBL/GenBank/DDBJ databases">
        <title>Multicomponent nature underlies the extraordinary mechanical properties of spider dragline silk.</title>
        <authorList>
            <person name="Kono N."/>
            <person name="Nakamura H."/>
            <person name="Mori M."/>
            <person name="Yoshida Y."/>
            <person name="Ohtoshi R."/>
            <person name="Malay A.D."/>
            <person name="Moran D.A.P."/>
            <person name="Tomita M."/>
            <person name="Numata K."/>
            <person name="Arakawa K."/>
        </authorList>
    </citation>
    <scope>NUCLEOTIDE SEQUENCE</scope>
</reference>
<organism evidence="1 2">
    <name type="scientific">Trichonephila inaurata madagascariensis</name>
    <dbReference type="NCBI Taxonomy" id="2747483"/>
    <lineage>
        <taxon>Eukaryota</taxon>
        <taxon>Metazoa</taxon>
        <taxon>Ecdysozoa</taxon>
        <taxon>Arthropoda</taxon>
        <taxon>Chelicerata</taxon>
        <taxon>Arachnida</taxon>
        <taxon>Araneae</taxon>
        <taxon>Araneomorphae</taxon>
        <taxon>Entelegynae</taxon>
        <taxon>Araneoidea</taxon>
        <taxon>Nephilidae</taxon>
        <taxon>Trichonephila</taxon>
        <taxon>Trichonephila inaurata</taxon>
    </lineage>
</organism>
<accession>A0A8X6JZE7</accession>
<dbReference type="Proteomes" id="UP000886998">
    <property type="component" value="Unassembled WGS sequence"/>
</dbReference>
<keyword evidence="2" id="KW-1185">Reference proteome</keyword>
<dbReference type="EMBL" id="BMAV01026206">
    <property type="protein sequence ID" value="GFS48277.1"/>
    <property type="molecule type" value="Genomic_DNA"/>
</dbReference>